<accession>A0A226X4Z0</accession>
<protein>
    <submittedName>
        <fullName evidence="2">Uncharacterized protein</fullName>
    </submittedName>
</protein>
<reference evidence="3" key="1">
    <citation type="submission" date="2017-01" db="EMBL/GenBank/DDBJ databases">
        <title>Genome Analysis of Deinococcus marmoris KOPRI26562.</title>
        <authorList>
            <person name="Kim J.H."/>
            <person name="Oh H.-M."/>
        </authorList>
    </citation>
    <scope>NUCLEOTIDE SEQUENCE [LARGE SCALE GENOMIC DNA]</scope>
    <source>
        <strain evidence="3">PAMC 26633</strain>
    </source>
</reference>
<dbReference type="Proteomes" id="UP000214720">
    <property type="component" value="Unassembled WGS sequence"/>
</dbReference>
<comment type="caution">
    <text evidence="2">The sequence shown here is derived from an EMBL/GenBank/DDBJ whole genome shotgun (WGS) entry which is preliminary data.</text>
</comment>
<evidence type="ECO:0000256" key="1">
    <source>
        <dbReference type="SAM" id="MobiDB-lite"/>
    </source>
</evidence>
<dbReference type="AlphaFoldDB" id="A0A226X4Z0"/>
<feature type="region of interest" description="Disordered" evidence="1">
    <location>
        <begin position="37"/>
        <end position="63"/>
    </location>
</feature>
<dbReference type="EMBL" id="MTHB01000078">
    <property type="protein sequence ID" value="OXC78060.1"/>
    <property type="molecule type" value="Genomic_DNA"/>
</dbReference>
<sequence length="63" mass="7115">MAETTGRKQSFFLQQMIECGIDAIEEIWLPHETLSQVRSGEMPMSQPSGETSDLFSDVVDDQH</sequence>
<organism evidence="2 3">
    <name type="scientific">Caballeronia sordidicola</name>
    <name type="common">Burkholderia sordidicola</name>
    <dbReference type="NCBI Taxonomy" id="196367"/>
    <lineage>
        <taxon>Bacteria</taxon>
        <taxon>Pseudomonadati</taxon>
        <taxon>Pseudomonadota</taxon>
        <taxon>Betaproteobacteria</taxon>
        <taxon>Burkholderiales</taxon>
        <taxon>Burkholderiaceae</taxon>
        <taxon>Caballeronia</taxon>
    </lineage>
</organism>
<feature type="compositionally biased region" description="Polar residues" evidence="1">
    <location>
        <begin position="45"/>
        <end position="54"/>
    </location>
</feature>
<dbReference type="RefSeq" id="WP_373452827.1">
    <property type="nucleotide sequence ID" value="NZ_MTHB01000078.1"/>
</dbReference>
<gene>
    <name evidence="2" type="ORF">BSU04_13860</name>
</gene>
<proteinExistence type="predicted"/>
<evidence type="ECO:0000313" key="2">
    <source>
        <dbReference type="EMBL" id="OXC78060.1"/>
    </source>
</evidence>
<evidence type="ECO:0000313" key="3">
    <source>
        <dbReference type="Proteomes" id="UP000214720"/>
    </source>
</evidence>
<name>A0A226X4Z0_CABSO</name>